<gene>
    <name evidence="2" type="ORF">MuYL_4823</name>
</gene>
<evidence type="ECO:0000313" key="3">
    <source>
        <dbReference type="Proteomes" id="UP000215002"/>
    </source>
</evidence>
<dbReference type="SUPFAM" id="SSF53756">
    <property type="entry name" value="UDP-Glycosyltransferase/glycogen phosphorylase"/>
    <property type="match status" value="1"/>
</dbReference>
<dbReference type="KEGG" id="muc:MuYL_4823"/>
<evidence type="ECO:0000313" key="2">
    <source>
        <dbReference type="EMBL" id="ASU36706.1"/>
    </source>
</evidence>
<keyword evidence="3" id="KW-1185">Reference proteome</keyword>
<reference evidence="2 3" key="1">
    <citation type="submission" date="2017-08" db="EMBL/GenBank/DDBJ databases">
        <title>Complete genome sequence of Mucilaginibacter sp. strain BJC16-A31.</title>
        <authorList>
            <consortium name="Henan University of Science and Technology"/>
            <person name="You X."/>
        </authorList>
    </citation>
    <scope>NUCLEOTIDE SEQUENCE [LARGE SCALE GENOMIC DNA]</scope>
    <source>
        <strain evidence="2 3">BJC16-A31</strain>
    </source>
</reference>
<sequence>MKIVIIQGAFLPVPPILGGAVEKMWFFLGKEFAKMGHEVVHISRKVDSLPMNETIEGVNYFRVAGFATPKSGLILKIMDLIYTLRVRKLMPKDFDIVVGNTFWTPLVLKRNAISACMVDVQRMPKGQMKLYKNARCLRANSNSVVEAIKNELSEKHHHKIAMVPNPLPFIPKYEIDFSKKEKIILYTGRIHPEKGLDLLIQAYKKTSQNYKLQIIGPWEFSQGGGGATYLESLKVLAEDAAVEFLEPIFDIEKLNDHYIKASIFIYPSMAEKGETFGLAPLEAMSWGCVPIVSDLLCFKDFITHGKNGLVFDHRSDDAISHIVKLVHLLESDSRYTKKLASEALGVRETHSISNIAGLFIKQFEQTV</sequence>
<feature type="domain" description="Glycosyl transferase family 1" evidence="1">
    <location>
        <begin position="177"/>
        <end position="330"/>
    </location>
</feature>
<dbReference type="PANTHER" id="PTHR12526">
    <property type="entry name" value="GLYCOSYLTRANSFERASE"/>
    <property type="match status" value="1"/>
</dbReference>
<dbReference type="GO" id="GO:0016757">
    <property type="term" value="F:glycosyltransferase activity"/>
    <property type="evidence" value="ECO:0007669"/>
    <property type="project" value="InterPro"/>
</dbReference>
<dbReference type="RefSeq" id="WP_094572687.1">
    <property type="nucleotide sequence ID" value="NZ_CP022743.1"/>
</dbReference>
<dbReference type="Gene3D" id="3.40.50.2000">
    <property type="entry name" value="Glycogen Phosphorylase B"/>
    <property type="match status" value="2"/>
</dbReference>
<evidence type="ECO:0000259" key="1">
    <source>
        <dbReference type="Pfam" id="PF00534"/>
    </source>
</evidence>
<dbReference type="EMBL" id="CP022743">
    <property type="protein sequence ID" value="ASU36706.1"/>
    <property type="molecule type" value="Genomic_DNA"/>
</dbReference>
<dbReference type="Proteomes" id="UP000215002">
    <property type="component" value="Chromosome"/>
</dbReference>
<organism evidence="2 3">
    <name type="scientific">Mucilaginibacter xinganensis</name>
    <dbReference type="NCBI Taxonomy" id="1234841"/>
    <lineage>
        <taxon>Bacteria</taxon>
        <taxon>Pseudomonadati</taxon>
        <taxon>Bacteroidota</taxon>
        <taxon>Sphingobacteriia</taxon>
        <taxon>Sphingobacteriales</taxon>
        <taxon>Sphingobacteriaceae</taxon>
        <taxon>Mucilaginibacter</taxon>
    </lineage>
</organism>
<dbReference type="CDD" id="cd03801">
    <property type="entry name" value="GT4_PimA-like"/>
    <property type="match status" value="1"/>
</dbReference>
<proteinExistence type="predicted"/>
<dbReference type="PANTHER" id="PTHR12526:SF584">
    <property type="entry name" value="GLYCOSYLTRANSFERASE"/>
    <property type="match status" value="1"/>
</dbReference>
<dbReference type="OrthoDB" id="7560678at2"/>
<dbReference type="InterPro" id="IPR001296">
    <property type="entry name" value="Glyco_trans_1"/>
</dbReference>
<accession>A0A223P3Q2</accession>
<dbReference type="Pfam" id="PF00534">
    <property type="entry name" value="Glycos_transf_1"/>
    <property type="match status" value="1"/>
</dbReference>
<name>A0A223P3Q2_9SPHI</name>
<protein>
    <recommendedName>
        <fullName evidence="1">Glycosyl transferase family 1 domain-containing protein</fullName>
    </recommendedName>
</protein>
<dbReference type="AlphaFoldDB" id="A0A223P3Q2"/>